<dbReference type="NCBIfam" id="TIGR00254">
    <property type="entry name" value="GGDEF"/>
    <property type="match status" value="1"/>
</dbReference>
<accession>A0ABS7YI62</accession>
<dbReference type="PANTHER" id="PTHR45138">
    <property type="entry name" value="REGULATORY COMPONENTS OF SENSORY TRANSDUCTION SYSTEM"/>
    <property type="match status" value="1"/>
</dbReference>
<feature type="transmembrane region" description="Helical" evidence="3">
    <location>
        <begin position="17"/>
        <end position="36"/>
    </location>
</feature>
<dbReference type="InterPro" id="IPR029787">
    <property type="entry name" value="Nucleotide_cyclase"/>
</dbReference>
<feature type="transmembrane region" description="Helical" evidence="3">
    <location>
        <begin position="48"/>
        <end position="67"/>
    </location>
</feature>
<dbReference type="CDD" id="cd01949">
    <property type="entry name" value="GGDEF"/>
    <property type="match status" value="1"/>
</dbReference>
<keyword evidence="6" id="KW-1185">Reference proteome</keyword>
<evidence type="ECO:0000313" key="5">
    <source>
        <dbReference type="EMBL" id="MCA2015362.1"/>
    </source>
</evidence>
<protein>
    <recommendedName>
        <fullName evidence="1">diguanylate cyclase</fullName>
        <ecNumber evidence="1">2.7.7.65</ecNumber>
    </recommendedName>
</protein>
<evidence type="ECO:0000313" key="6">
    <source>
        <dbReference type="Proteomes" id="UP001199044"/>
    </source>
</evidence>
<dbReference type="SMART" id="SM00267">
    <property type="entry name" value="GGDEF"/>
    <property type="match status" value="1"/>
</dbReference>
<dbReference type="Pfam" id="PF00990">
    <property type="entry name" value="GGDEF"/>
    <property type="match status" value="1"/>
</dbReference>
<gene>
    <name evidence="5" type="ORF">LDJ79_04510</name>
</gene>
<dbReference type="SUPFAM" id="SSF55073">
    <property type="entry name" value="Nucleotide cyclase"/>
    <property type="match status" value="1"/>
</dbReference>
<evidence type="ECO:0000256" key="2">
    <source>
        <dbReference type="ARBA" id="ARBA00034247"/>
    </source>
</evidence>
<dbReference type="PROSITE" id="PS50887">
    <property type="entry name" value="GGDEF"/>
    <property type="match status" value="1"/>
</dbReference>
<proteinExistence type="predicted"/>
<name>A0ABS7YI62_9VIBR</name>
<keyword evidence="3" id="KW-0812">Transmembrane</keyword>
<feature type="transmembrane region" description="Helical" evidence="3">
    <location>
        <begin position="106"/>
        <end position="137"/>
    </location>
</feature>
<evidence type="ECO:0000256" key="3">
    <source>
        <dbReference type="SAM" id="Phobius"/>
    </source>
</evidence>
<sequence>MSTDFDTWFFNNRLPQIRYMMLFTAPLYILYGFVEYRMELHMPELRVFFHALFVPSMLIVILGMTYIPSFIPIMKALLFISPICAVFGNLYLNVGTEAFDYFVPEIYLNIIWTIAMSGLSLRLGIIVVLFNIVITMMFHYYQEFPHPYMYLYCLWMLSSAIFGLVTAIIFRQVNYSIFTHQQKLAKVEDTDSLTHLWNRNAMQRFFHKSYQSQHLPISVMMVDLDYFKQVNDKFGHIVGDSLLVEFAQLLQENLRRSDYVGRFGGEEFCVVMPNTQVTQAQTVAESLLAIIHHHNFNHVEHLTASFGIAQMLPAESFEGVLSRADQALYSAKNDGRNNVKVFVSNASAYA</sequence>
<feature type="domain" description="GGDEF" evidence="4">
    <location>
        <begin position="215"/>
        <end position="344"/>
    </location>
</feature>
<dbReference type="InterPro" id="IPR050469">
    <property type="entry name" value="Diguanylate_Cyclase"/>
</dbReference>
<evidence type="ECO:0000256" key="1">
    <source>
        <dbReference type="ARBA" id="ARBA00012528"/>
    </source>
</evidence>
<feature type="transmembrane region" description="Helical" evidence="3">
    <location>
        <begin position="149"/>
        <end position="170"/>
    </location>
</feature>
<dbReference type="EC" id="2.7.7.65" evidence="1"/>
<evidence type="ECO:0000259" key="4">
    <source>
        <dbReference type="PROSITE" id="PS50887"/>
    </source>
</evidence>
<organism evidence="5 6">
    <name type="scientific">Vibrio tritonius</name>
    <dbReference type="NCBI Taxonomy" id="1435069"/>
    <lineage>
        <taxon>Bacteria</taxon>
        <taxon>Pseudomonadati</taxon>
        <taxon>Pseudomonadota</taxon>
        <taxon>Gammaproteobacteria</taxon>
        <taxon>Vibrionales</taxon>
        <taxon>Vibrionaceae</taxon>
        <taxon>Vibrio</taxon>
    </lineage>
</organism>
<dbReference type="PANTHER" id="PTHR45138:SF9">
    <property type="entry name" value="DIGUANYLATE CYCLASE DGCM-RELATED"/>
    <property type="match status" value="1"/>
</dbReference>
<reference evidence="6" key="1">
    <citation type="submission" date="2023-07" db="EMBL/GenBank/DDBJ databases">
        <title>Molecular identification of indigenous halophilic bacteria isolated from red sea cost, biodegradation of synthetic dyes and assessment of degraded metabolite toxicity.</title>
        <authorList>
            <person name="Chaieb K."/>
            <person name="Altayb H.N."/>
        </authorList>
    </citation>
    <scope>NUCLEOTIDE SEQUENCE [LARGE SCALE GENOMIC DNA]</scope>
    <source>
        <strain evidence="6">K20</strain>
    </source>
</reference>
<keyword evidence="3" id="KW-1133">Transmembrane helix</keyword>
<dbReference type="RefSeq" id="WP_225249745.1">
    <property type="nucleotide sequence ID" value="NZ_JAIWIU010000025.1"/>
</dbReference>
<dbReference type="Proteomes" id="UP001199044">
    <property type="component" value="Unassembled WGS sequence"/>
</dbReference>
<keyword evidence="3" id="KW-0472">Membrane</keyword>
<comment type="caution">
    <text evidence="5">The sequence shown here is derived from an EMBL/GenBank/DDBJ whole genome shotgun (WGS) entry which is preliminary data.</text>
</comment>
<comment type="catalytic activity">
    <reaction evidence="2">
        <text>2 GTP = 3',3'-c-di-GMP + 2 diphosphate</text>
        <dbReference type="Rhea" id="RHEA:24898"/>
        <dbReference type="ChEBI" id="CHEBI:33019"/>
        <dbReference type="ChEBI" id="CHEBI:37565"/>
        <dbReference type="ChEBI" id="CHEBI:58805"/>
        <dbReference type="EC" id="2.7.7.65"/>
    </reaction>
</comment>
<dbReference type="InterPro" id="IPR043128">
    <property type="entry name" value="Rev_trsase/Diguanyl_cyclase"/>
</dbReference>
<dbReference type="EMBL" id="JAIWIU010000025">
    <property type="protein sequence ID" value="MCA2015362.1"/>
    <property type="molecule type" value="Genomic_DNA"/>
</dbReference>
<dbReference type="Gene3D" id="3.30.70.270">
    <property type="match status" value="1"/>
</dbReference>
<dbReference type="InterPro" id="IPR000160">
    <property type="entry name" value="GGDEF_dom"/>
</dbReference>
<feature type="transmembrane region" description="Helical" evidence="3">
    <location>
        <begin position="73"/>
        <end position="94"/>
    </location>
</feature>